<accession>A0A9D7XSC4</accession>
<dbReference type="EMBL" id="JADKGY010000001">
    <property type="protein sequence ID" value="MBK9981567.1"/>
    <property type="molecule type" value="Genomic_DNA"/>
</dbReference>
<comment type="pathway">
    <text evidence="8">Purine metabolism; IMP biosynthesis via de novo pathway; 5-amino-1-(5-phospho-D-ribosyl)imidazole from N(2)-formyl-N(1)-(5-phospho-D-ribosyl)glycinamide: step 1/2.</text>
</comment>
<evidence type="ECO:0000256" key="2">
    <source>
        <dbReference type="ARBA" id="ARBA00022598"/>
    </source>
</evidence>
<keyword evidence="7 8" id="KW-0460">Magnesium</keyword>
<feature type="binding site" evidence="8">
    <location>
        <position position="539"/>
    </location>
    <ligand>
        <name>substrate</name>
    </ligand>
</feature>
<dbReference type="Proteomes" id="UP000808337">
    <property type="component" value="Unassembled WGS sequence"/>
</dbReference>
<reference evidence="12 13" key="1">
    <citation type="submission" date="2020-10" db="EMBL/GenBank/DDBJ databases">
        <title>Connecting structure to function with the recovery of over 1000 high-quality activated sludge metagenome-assembled genomes encoding full-length rRNA genes using long-read sequencing.</title>
        <authorList>
            <person name="Singleton C.M."/>
            <person name="Petriglieri F."/>
            <person name="Kristensen J.M."/>
            <person name="Kirkegaard R.H."/>
            <person name="Michaelsen T.Y."/>
            <person name="Andersen M.H."/>
            <person name="Karst S.M."/>
            <person name="Dueholm M.S."/>
            <person name="Nielsen P.H."/>
            <person name="Albertsen M."/>
        </authorList>
    </citation>
    <scope>NUCLEOTIDE SEQUENCE [LARGE SCALE GENOMIC DNA]</scope>
    <source>
        <strain evidence="12">Ribe_18-Q3-R11-54_MAXAC.273</strain>
    </source>
</reference>
<evidence type="ECO:0000256" key="1">
    <source>
        <dbReference type="ARBA" id="ARBA00022490"/>
    </source>
</evidence>
<evidence type="ECO:0000259" key="10">
    <source>
        <dbReference type="Pfam" id="PF02769"/>
    </source>
</evidence>
<dbReference type="NCBIfam" id="TIGR01736">
    <property type="entry name" value="FGAM_synth_II"/>
    <property type="match status" value="1"/>
</dbReference>
<feature type="domain" description="Phosphoribosylformylglycinamidine synthase linker" evidence="11">
    <location>
        <begin position="11"/>
        <end position="53"/>
    </location>
</feature>
<keyword evidence="6 8" id="KW-0067">ATP-binding</keyword>
<gene>
    <name evidence="8 12" type="primary">purL</name>
    <name evidence="12" type="ORF">IPP15_03940</name>
</gene>
<dbReference type="InterPro" id="IPR010074">
    <property type="entry name" value="PRibForGlyAmidine_synth_PurL"/>
</dbReference>
<feature type="binding site" evidence="8">
    <location>
        <begin position="313"/>
        <end position="315"/>
    </location>
    <ligand>
        <name>substrate</name>
    </ligand>
</feature>
<keyword evidence="1 8" id="KW-0963">Cytoplasm</keyword>
<keyword evidence="2 8" id="KW-0436">Ligase</keyword>
<dbReference type="PANTHER" id="PTHR43555:SF1">
    <property type="entry name" value="PHOSPHORIBOSYLFORMYLGLYCINAMIDINE SYNTHASE SUBUNIT PURL"/>
    <property type="match status" value="1"/>
</dbReference>
<evidence type="ECO:0000259" key="9">
    <source>
        <dbReference type="Pfam" id="PF00586"/>
    </source>
</evidence>
<dbReference type="HAMAP" id="MF_00420">
    <property type="entry name" value="PurL_2"/>
    <property type="match status" value="1"/>
</dbReference>
<protein>
    <recommendedName>
        <fullName evidence="8">Phosphoribosylformylglycinamidine synthase subunit PurL</fullName>
        <shortName evidence="8">FGAM synthase</shortName>
        <ecNumber evidence="8">6.3.5.3</ecNumber>
    </recommendedName>
    <alternativeName>
        <fullName evidence="8">Formylglycinamide ribonucleotide amidotransferase subunit II</fullName>
        <shortName evidence="8">FGAR amidotransferase II</shortName>
        <shortName evidence="8">FGAR-AT II</shortName>
    </alternativeName>
    <alternativeName>
        <fullName evidence="8">Glutamine amidotransferase PurL</fullName>
    </alternativeName>
    <alternativeName>
        <fullName evidence="8">Phosphoribosylformylglycinamidine synthase subunit II</fullName>
    </alternativeName>
</protein>
<dbReference type="Gene3D" id="3.90.650.10">
    <property type="entry name" value="PurM-like C-terminal domain"/>
    <property type="match status" value="2"/>
</dbReference>
<comment type="caution">
    <text evidence="12">The sequence shown here is derived from an EMBL/GenBank/DDBJ whole genome shotgun (WGS) entry which is preliminary data.</text>
</comment>
<keyword evidence="4 8" id="KW-0547">Nucleotide-binding</keyword>
<feature type="binding site" evidence="8">
    <location>
        <position position="117"/>
    </location>
    <ligand>
        <name>substrate</name>
    </ligand>
</feature>
<dbReference type="Pfam" id="PF18072">
    <property type="entry name" value="FGAR-AT_linker"/>
    <property type="match status" value="1"/>
</dbReference>
<evidence type="ECO:0000313" key="13">
    <source>
        <dbReference type="Proteomes" id="UP000808337"/>
    </source>
</evidence>
<dbReference type="AlphaFoldDB" id="A0A9D7XSC4"/>
<feature type="active site" evidence="8">
    <location>
        <position position="49"/>
    </location>
</feature>
<organism evidence="12 13">
    <name type="scientific">Candidatus Opimibacter skivensis</name>
    <dbReference type="NCBI Taxonomy" id="2982028"/>
    <lineage>
        <taxon>Bacteria</taxon>
        <taxon>Pseudomonadati</taxon>
        <taxon>Bacteroidota</taxon>
        <taxon>Saprospiria</taxon>
        <taxon>Saprospirales</taxon>
        <taxon>Saprospiraceae</taxon>
        <taxon>Candidatus Opimibacter</taxon>
    </lineage>
</organism>
<evidence type="ECO:0000256" key="8">
    <source>
        <dbReference type="HAMAP-Rule" id="MF_00420"/>
    </source>
</evidence>
<dbReference type="Pfam" id="PF00586">
    <property type="entry name" value="AIRS"/>
    <property type="match status" value="2"/>
</dbReference>
<comment type="subcellular location">
    <subcellularLocation>
        <location evidence="8">Cytoplasm</location>
    </subcellularLocation>
</comment>
<evidence type="ECO:0000313" key="12">
    <source>
        <dbReference type="EMBL" id="MBK9981567.1"/>
    </source>
</evidence>
<dbReference type="InterPro" id="IPR010918">
    <property type="entry name" value="PurM-like_C_dom"/>
</dbReference>
<evidence type="ECO:0000256" key="4">
    <source>
        <dbReference type="ARBA" id="ARBA00022741"/>
    </source>
</evidence>
<comment type="similarity">
    <text evidence="8">Belongs to the FGAMS family.</text>
</comment>
<feature type="binding site" evidence="8">
    <location>
        <begin position="95"/>
        <end position="98"/>
    </location>
    <ligand>
        <name>substrate</name>
    </ligand>
</feature>
<name>A0A9D7XSC4_9BACT</name>
<dbReference type="SUPFAM" id="SSF55326">
    <property type="entry name" value="PurM N-terminal domain-like"/>
    <property type="match status" value="2"/>
</dbReference>
<comment type="caution">
    <text evidence="8">Lacks conserved residue(s) required for the propagation of feature annotation.</text>
</comment>
<dbReference type="PANTHER" id="PTHR43555">
    <property type="entry name" value="PHOSPHORIBOSYLFORMYLGLYCINAMIDINE SYNTHASE SUBUNIT PURL"/>
    <property type="match status" value="1"/>
</dbReference>
<proteinExistence type="inferred from homology"/>
<dbReference type="GO" id="GO:0004642">
    <property type="term" value="F:phosphoribosylformylglycinamidine synthase activity"/>
    <property type="evidence" value="ECO:0007669"/>
    <property type="project" value="UniProtKB-UniRule"/>
</dbReference>
<evidence type="ECO:0000256" key="6">
    <source>
        <dbReference type="ARBA" id="ARBA00022840"/>
    </source>
</evidence>
<dbReference type="FunFam" id="3.30.1330.10:FF:000004">
    <property type="entry name" value="Phosphoribosylformylglycinamidine synthase subunit PurL"/>
    <property type="match status" value="1"/>
</dbReference>
<evidence type="ECO:0000259" key="11">
    <source>
        <dbReference type="Pfam" id="PF18072"/>
    </source>
</evidence>
<dbReference type="InterPro" id="IPR036676">
    <property type="entry name" value="PurM-like_C_sf"/>
</dbReference>
<dbReference type="CDD" id="cd02203">
    <property type="entry name" value="PurL_repeat1"/>
    <property type="match status" value="1"/>
</dbReference>
<feature type="domain" description="PurM-like N-terminal" evidence="9">
    <location>
        <begin position="443"/>
        <end position="564"/>
    </location>
</feature>
<dbReference type="SUPFAM" id="SSF56042">
    <property type="entry name" value="PurM C-terminal domain-like"/>
    <property type="match status" value="2"/>
</dbReference>
<feature type="binding site" evidence="8">
    <location>
        <position position="499"/>
    </location>
    <ligand>
        <name>ATP</name>
        <dbReference type="ChEBI" id="CHEBI:30616"/>
    </ligand>
</feature>
<feature type="binding site" evidence="8">
    <location>
        <position position="92"/>
    </location>
    <ligand>
        <name>ATP</name>
        <dbReference type="ChEBI" id="CHEBI:30616"/>
    </ligand>
</feature>
<sequence length="743" mass="80819">MQETEQVVDFKVASQLGLSKDEFDHICDVLGREPNFTELSIYSVMWSEHCSYKNSIKYLKTLPRDGGRLLVAAGEENAGLIDIGDGIACAFKIESHNHPSAIEPYQGAATGVGGIHRDIFTMGARPIAALNSLRFGDPSSAHMRHLVKGVVSGIGDYGNCLGVPTVGGEVYFDPCYQQNILVNAMSVGIVKIGETVSACADGPGNPVFIVGSATGRDGIHGATFASADLTEDSAEDLPAVQVGDPFQEKLLLEASLEIIKTGAVVGMQDMGAAGITCSTSEMSAKSGTGMRINLDLVPTRQKNMHAWEILLSESQERMLVVVEKGKESEILKVFDKWDLECSQIGEVTNSGRLEYYRHGEKVADVPAHSLVLGGGAPVYDREYNRPTYMDQIKAFDPPKKSLAELVGIAKKIISSPNVASKRWVYEQYDHTVRTGNTNTNEPSDATIIRLKDSDKSLAVTVDCNSAYVYADPYKGALIAVSEAARNIRCSGAIPLGVTNCLNFGNPYNPEVYYQFVNALKGMGDACRKYNTPVTGGNVSFYNQSVLKDKTEPVFPTPTIGMVGLLEDPKLRTTIPFKKTGDIIVLLGPLPLNAHSSVYVREILDNRLTLCPDFELEMEYKVQMMMTDLIHRSLIQGAHDVSEGGLFTTLMESAMAGRLGFSVSIPNESRGDIFLFSESQSRIVISVSLENFKTIEDLADKQGIPFLRLGVVTSSSLSIEGMDLGHLSEWNNLYQNTLSTILDQ</sequence>
<evidence type="ECO:0000256" key="5">
    <source>
        <dbReference type="ARBA" id="ARBA00022755"/>
    </source>
</evidence>
<feature type="domain" description="PurM-like C-terminal" evidence="10">
    <location>
        <begin position="203"/>
        <end position="354"/>
    </location>
</feature>
<dbReference type="Pfam" id="PF02769">
    <property type="entry name" value="AIRS_C"/>
    <property type="match status" value="2"/>
</dbReference>
<dbReference type="InterPro" id="IPR036921">
    <property type="entry name" value="PurM-like_N_sf"/>
</dbReference>
<feature type="domain" description="PurM-like N-terminal" evidence="9">
    <location>
        <begin position="76"/>
        <end position="190"/>
    </location>
</feature>
<dbReference type="GO" id="GO:0005524">
    <property type="term" value="F:ATP binding"/>
    <property type="evidence" value="ECO:0007669"/>
    <property type="project" value="UniProtKB-UniRule"/>
</dbReference>
<feature type="binding site" evidence="8">
    <location>
        <position position="269"/>
    </location>
    <ligand>
        <name>Mg(2+)</name>
        <dbReference type="ChEBI" id="CHEBI:18420"/>
        <label>2</label>
    </ligand>
</feature>
<feature type="domain" description="PurM-like C-terminal" evidence="10">
    <location>
        <begin position="578"/>
        <end position="714"/>
    </location>
</feature>
<dbReference type="CDD" id="cd02204">
    <property type="entry name" value="PurL_repeat2"/>
    <property type="match status" value="1"/>
</dbReference>
<comment type="function">
    <text evidence="8">Part of the phosphoribosylformylglycinamidine synthase complex involved in the purines biosynthetic pathway. Catalyzes the ATP-dependent conversion of formylglycinamide ribonucleotide (FGAR) and glutamine to yield formylglycinamidine ribonucleotide (FGAM) and glutamate. The FGAM synthase complex is composed of three subunits. PurQ produces an ammonia molecule by converting glutamine to glutamate. PurL transfers the ammonia molecule to FGAR to form FGAM in an ATP-dependent manner. PurS interacts with PurQ and PurL and is thought to assist in the transfer of the ammonia molecule from PurQ to PurL.</text>
</comment>
<dbReference type="Gene3D" id="3.30.1330.10">
    <property type="entry name" value="PurM-like, N-terminal domain"/>
    <property type="match status" value="2"/>
</dbReference>
<comment type="subunit">
    <text evidence="8">Monomer. Part of the FGAM synthase complex composed of 1 PurL, 1 PurQ and 2 PurS subunits.</text>
</comment>
<feature type="active site" description="Proton acceptor" evidence="8">
    <location>
        <position position="96"/>
    </location>
</feature>
<evidence type="ECO:0000256" key="3">
    <source>
        <dbReference type="ARBA" id="ARBA00022723"/>
    </source>
</evidence>
<feature type="binding site" evidence="8">
    <location>
        <position position="52"/>
    </location>
    <ligand>
        <name>ATP</name>
        <dbReference type="ChEBI" id="CHEBI:30616"/>
    </ligand>
</feature>
<dbReference type="GO" id="GO:0006189">
    <property type="term" value="P:'de novo' IMP biosynthetic process"/>
    <property type="evidence" value="ECO:0007669"/>
    <property type="project" value="UniProtKB-UniRule"/>
</dbReference>
<evidence type="ECO:0000256" key="7">
    <source>
        <dbReference type="ARBA" id="ARBA00022842"/>
    </source>
</evidence>
<feature type="binding site" evidence="8">
    <location>
        <position position="118"/>
    </location>
    <ligand>
        <name>Mg(2+)</name>
        <dbReference type="ChEBI" id="CHEBI:18420"/>
        <label>2</label>
    </ligand>
</feature>
<dbReference type="GO" id="GO:0005737">
    <property type="term" value="C:cytoplasm"/>
    <property type="evidence" value="ECO:0007669"/>
    <property type="project" value="UniProtKB-SubCell"/>
</dbReference>
<keyword evidence="5 8" id="KW-0658">Purine biosynthesis</keyword>
<feature type="binding site" evidence="8">
    <location>
        <position position="241"/>
    </location>
    <ligand>
        <name>substrate</name>
    </ligand>
</feature>
<dbReference type="EC" id="6.3.5.3" evidence="8"/>
<feature type="binding site" evidence="8">
    <location>
        <position position="537"/>
    </location>
    <ligand>
        <name>Mg(2+)</name>
        <dbReference type="ChEBI" id="CHEBI:18420"/>
        <label>1</label>
    </ligand>
</feature>
<dbReference type="InterPro" id="IPR016188">
    <property type="entry name" value="PurM-like_N"/>
</dbReference>
<dbReference type="PIRSF" id="PIRSF001587">
    <property type="entry name" value="FGAM_synthase_II"/>
    <property type="match status" value="1"/>
</dbReference>
<dbReference type="GO" id="GO:0000287">
    <property type="term" value="F:magnesium ion binding"/>
    <property type="evidence" value="ECO:0007669"/>
    <property type="project" value="UniProtKB-UniRule"/>
</dbReference>
<dbReference type="NCBIfam" id="NF002290">
    <property type="entry name" value="PRK01213.1"/>
    <property type="match status" value="1"/>
</dbReference>
<keyword evidence="3 8" id="KW-0479">Metal-binding</keyword>
<dbReference type="InterPro" id="IPR041609">
    <property type="entry name" value="PurL_linker"/>
</dbReference>
<comment type="catalytic activity">
    <reaction evidence="8">
        <text>N(2)-formyl-N(1)-(5-phospho-beta-D-ribosyl)glycinamide + L-glutamine + ATP + H2O = 2-formamido-N(1)-(5-O-phospho-beta-D-ribosyl)acetamidine + L-glutamate + ADP + phosphate + H(+)</text>
        <dbReference type="Rhea" id="RHEA:17129"/>
        <dbReference type="ChEBI" id="CHEBI:15377"/>
        <dbReference type="ChEBI" id="CHEBI:15378"/>
        <dbReference type="ChEBI" id="CHEBI:29985"/>
        <dbReference type="ChEBI" id="CHEBI:30616"/>
        <dbReference type="ChEBI" id="CHEBI:43474"/>
        <dbReference type="ChEBI" id="CHEBI:58359"/>
        <dbReference type="ChEBI" id="CHEBI:147286"/>
        <dbReference type="ChEBI" id="CHEBI:147287"/>
        <dbReference type="ChEBI" id="CHEBI:456216"/>
        <dbReference type="EC" id="6.3.5.3"/>
    </reaction>
</comment>
<feature type="binding site" evidence="8">
    <location>
        <position position="536"/>
    </location>
    <ligand>
        <name>ATP</name>
        <dbReference type="ChEBI" id="CHEBI:30616"/>
    </ligand>
</feature>
<feature type="binding site" evidence="8">
    <location>
        <position position="94"/>
    </location>
    <ligand>
        <name>Mg(2+)</name>
        <dbReference type="ChEBI" id="CHEBI:18420"/>
        <label>1</label>
    </ligand>
</feature>